<sequence length="160" mass="17538">MEGKIDMAARRQVANKLRGQYRKALKADKSKILDRVVSTTGMGRSTARRMLTGPRLPDPAEQVDRRTLRPRGFSDDARALLEYVWALMGMPCGKYLVVMVGLWLPLLAESGDLDRPFATEAASAELKAMSAATLDRYLKPALGQDAHQGHLDDQTVAAAA</sequence>
<organism evidence="1 2">
    <name type="scientific">Mycobacterium intracellulare subsp. chimaera</name>
    <dbReference type="NCBI Taxonomy" id="222805"/>
    <lineage>
        <taxon>Bacteria</taxon>
        <taxon>Bacillati</taxon>
        <taxon>Actinomycetota</taxon>
        <taxon>Actinomycetes</taxon>
        <taxon>Mycobacteriales</taxon>
        <taxon>Mycobacteriaceae</taxon>
        <taxon>Mycobacterium</taxon>
        <taxon>Mycobacterium avium complex (MAC)</taxon>
    </lineage>
</organism>
<dbReference type="AlphaFoldDB" id="A0A220XPR5"/>
<evidence type="ECO:0000313" key="1">
    <source>
        <dbReference type="EMBL" id="ASL13421.1"/>
    </source>
</evidence>
<dbReference type="EMBL" id="CP015267">
    <property type="protein sequence ID" value="ASL13421.1"/>
    <property type="molecule type" value="Genomic_DNA"/>
</dbReference>
<protein>
    <submittedName>
        <fullName evidence="1">Integrase catalytic subunit</fullName>
    </submittedName>
</protein>
<reference evidence="1 2" key="1">
    <citation type="journal article" date="2017" name="Lancet Infect. Dis.">
        <title>Global outbreak of severe Mycobacterium chimaera disease after cardiac surgery: a molecular epidemiological study.</title>
        <authorList>
            <person name="van Ingen J."/>
            <person name="Kohl T."/>
            <person name="Kranzer K."/>
            <person name="Hasse B."/>
            <person name="Keller P."/>
            <person name="Szafranska A."/>
            <person name="Hillemann D."/>
            <person name="Chand M."/>
            <person name="Schreiber P."/>
            <person name="Sommerstein R."/>
            <person name="Berger C."/>
            <person name="Genoni M."/>
            <person name="Ruegg C."/>
            <person name="Troillet N."/>
            <person name="Widmer A.F."/>
            <person name="Becker S.L."/>
            <person name="Herrmann M."/>
            <person name="Eckmanns T."/>
            <person name="Haller S."/>
            <person name="Hoeller C."/>
            <person name="Debast S.B."/>
            <person name="Wolfhagen M.J."/>
            <person name="Hopman J."/>
            <person name="Kluytmans J."/>
            <person name="Langelaar M."/>
            <person name="Notermans D.W."/>
            <person name="ten Oever J."/>
            <person name="van den Barselaar P."/>
            <person name="Vonk A.B.A."/>
            <person name="Vos M.C."/>
            <person name="Ahmed N."/>
            <person name="Brown T."/>
            <person name="Crook D."/>
            <person name="Lamagni T."/>
            <person name="Phin N."/>
            <person name="Smith E.G."/>
            <person name="Zambon M."/>
            <person name="Serr A."/>
            <person name="Goetting T."/>
            <person name="Ebner W."/>
            <person name="Thuermer A."/>
            <person name="Utpatel C."/>
            <person name="Sproer C."/>
            <person name="Bunk B."/>
            <person name="Nubel U."/>
            <person name="Bloemberg G."/>
            <person name="Bottger E."/>
            <person name="Niemann S."/>
            <person name="Wagner D."/>
            <person name="Sax H."/>
        </authorList>
    </citation>
    <scope>NUCLEOTIDE SEQUENCE [LARGE SCALE GENOMIC DNA]</scope>
    <source>
        <strain evidence="1 2">ZUERICH-2</strain>
    </source>
</reference>
<name>A0A220XPR5_MYCIT</name>
<proteinExistence type="predicted"/>
<evidence type="ECO:0000313" key="2">
    <source>
        <dbReference type="Proteomes" id="UP000198286"/>
    </source>
</evidence>
<accession>A0A220XPR5</accession>
<dbReference type="Proteomes" id="UP000198286">
    <property type="component" value="Chromosome"/>
</dbReference>
<gene>
    <name evidence="1" type="ORF">MYCOZU2_00977</name>
</gene>